<dbReference type="InterPro" id="IPR003741">
    <property type="entry name" value="LUD_dom"/>
</dbReference>
<sequence length="219" mass="24030">MSKQSILEHVRDSLHSNPLRVESSHYTNPLKSAENDKVQEYITLQRANKAIVIESSPTTLISDIHKALAEVETKKILYNPNIANALDIQALREANAGASMVFIPYEKSIDESRDELFGIDTSIIHACCGVANLGIIGIASHKYAPRLSSLVTRTCIVLLKKADIVEDFYQGVCALKAQSENGTLPTNMIFIAGPSRTADIELQTVFGVHGSLKTYVIVY</sequence>
<proteinExistence type="predicted"/>
<dbReference type="RefSeq" id="WP_343353940.1">
    <property type="nucleotide sequence ID" value="NZ_CP145316.1"/>
</dbReference>
<dbReference type="PANTHER" id="PTHR43682:SF1">
    <property type="entry name" value="LACTATE UTILIZATION PROTEIN C"/>
    <property type="match status" value="1"/>
</dbReference>
<gene>
    <name evidence="2" type="ORF">V3I05_02840</name>
</gene>
<evidence type="ECO:0000313" key="2">
    <source>
        <dbReference type="EMBL" id="XAM18635.1"/>
    </source>
</evidence>
<feature type="domain" description="LUD" evidence="1">
    <location>
        <begin position="40"/>
        <end position="218"/>
    </location>
</feature>
<protein>
    <submittedName>
        <fullName evidence="2">Lactate utilization protein C</fullName>
    </submittedName>
</protein>
<dbReference type="InterPro" id="IPR037171">
    <property type="entry name" value="NagB/RpiA_transferase-like"/>
</dbReference>
<dbReference type="Pfam" id="PF02589">
    <property type="entry name" value="LUD_dom"/>
    <property type="match status" value="1"/>
</dbReference>
<dbReference type="Proteomes" id="UP001434737">
    <property type="component" value="Chromosome"/>
</dbReference>
<reference evidence="2 3" key="1">
    <citation type="submission" date="2024-02" db="EMBL/GenBank/DDBJ databases">
        <title>Genome and pathogenicity analysis of Helicobacter mastomyrinus isolated from mice.</title>
        <authorList>
            <person name="Zhu L."/>
        </authorList>
    </citation>
    <scope>NUCLEOTIDE SEQUENCE [LARGE SCALE GENOMIC DNA]</scope>
    <source>
        <strain evidence="2 3">Hm-17</strain>
    </source>
</reference>
<dbReference type="SUPFAM" id="SSF100950">
    <property type="entry name" value="NagB/RpiA/CoA transferase-like"/>
    <property type="match status" value="1"/>
</dbReference>
<accession>A0ABZ3F8F1</accession>
<dbReference type="PANTHER" id="PTHR43682">
    <property type="entry name" value="LACTATE UTILIZATION PROTEIN C"/>
    <property type="match status" value="1"/>
</dbReference>
<dbReference type="EMBL" id="CP145316">
    <property type="protein sequence ID" value="XAM18635.1"/>
    <property type="molecule type" value="Genomic_DNA"/>
</dbReference>
<keyword evidence="3" id="KW-1185">Reference proteome</keyword>
<name>A0ABZ3F8F1_9HELI</name>
<dbReference type="InterPro" id="IPR024185">
    <property type="entry name" value="FTHF_cligase-like_sf"/>
</dbReference>
<dbReference type="Gene3D" id="3.40.50.10420">
    <property type="entry name" value="NagB/RpiA/CoA transferase-like"/>
    <property type="match status" value="1"/>
</dbReference>
<evidence type="ECO:0000313" key="3">
    <source>
        <dbReference type="Proteomes" id="UP001434737"/>
    </source>
</evidence>
<evidence type="ECO:0000259" key="1">
    <source>
        <dbReference type="Pfam" id="PF02589"/>
    </source>
</evidence>
<organism evidence="2 3">
    <name type="scientific">Helicobacter mastomyrinus</name>
    <dbReference type="NCBI Taxonomy" id="287948"/>
    <lineage>
        <taxon>Bacteria</taxon>
        <taxon>Pseudomonadati</taxon>
        <taxon>Campylobacterota</taxon>
        <taxon>Epsilonproteobacteria</taxon>
        <taxon>Campylobacterales</taxon>
        <taxon>Helicobacteraceae</taxon>
        <taxon>Helicobacter</taxon>
    </lineage>
</organism>